<dbReference type="Pfam" id="PF20112">
    <property type="entry name" value="DUF6502"/>
    <property type="match status" value="1"/>
</dbReference>
<organism evidence="2 3">
    <name type="scientific">Piscinibacter gummiphilus</name>
    <dbReference type="NCBI Taxonomy" id="946333"/>
    <lineage>
        <taxon>Bacteria</taxon>
        <taxon>Pseudomonadati</taxon>
        <taxon>Pseudomonadota</taxon>
        <taxon>Betaproteobacteria</taxon>
        <taxon>Burkholderiales</taxon>
        <taxon>Sphaerotilaceae</taxon>
        <taxon>Piscinibacter</taxon>
    </lineage>
</organism>
<dbReference type="InterPro" id="IPR045445">
    <property type="entry name" value="DUF6502"/>
</dbReference>
<proteinExistence type="predicted"/>
<feature type="compositionally biased region" description="Basic and acidic residues" evidence="1">
    <location>
        <begin position="1"/>
        <end position="10"/>
    </location>
</feature>
<accession>A0ABZ0CUW3</accession>
<protein>
    <submittedName>
        <fullName evidence="2">DUF6502 family protein</fullName>
    </submittedName>
</protein>
<keyword evidence="3" id="KW-1185">Reference proteome</keyword>
<dbReference type="EMBL" id="CP136336">
    <property type="protein sequence ID" value="WOB08663.1"/>
    <property type="molecule type" value="Genomic_DNA"/>
</dbReference>
<feature type="compositionally biased region" description="Basic residues" evidence="1">
    <location>
        <begin position="292"/>
        <end position="305"/>
    </location>
</feature>
<name>A0ABZ0CUW3_9BURK</name>
<gene>
    <name evidence="2" type="ORF">RXV79_01090</name>
</gene>
<evidence type="ECO:0000256" key="1">
    <source>
        <dbReference type="SAM" id="MobiDB-lite"/>
    </source>
</evidence>
<reference evidence="2 3" key="1">
    <citation type="submission" date="2023-10" db="EMBL/GenBank/DDBJ databases">
        <title>Bacteria for the degradation of biodegradable plastic PBAT(Polybutylene adipate terephthalate).</title>
        <authorList>
            <person name="Weon H.-Y."/>
            <person name="Yeon J."/>
        </authorList>
    </citation>
    <scope>NUCLEOTIDE SEQUENCE [LARGE SCALE GENOMIC DNA]</scope>
    <source>
        <strain evidence="2 3">SBD 7-3</strain>
    </source>
</reference>
<dbReference type="Proteomes" id="UP001303946">
    <property type="component" value="Chromosome"/>
</dbReference>
<feature type="region of interest" description="Disordered" evidence="1">
    <location>
        <begin position="273"/>
        <end position="305"/>
    </location>
</feature>
<sequence>MHALFLEDHPSPPAAPPSAPDASAVLAACRALLRPLAELAIARGLHHADVDELLRGAFVDAALAAHPDVTPHRAVSRVSTATGLHRREVNRLLQREPALTAKRTPATQVFTRWLSDPAWREQTSLPRQGAGSSFEALAQSVTKDVHPRSLLEELCRLGLARVDEENDRVELLLERFTPAGDEPRMLGFVASNVGDHLQAAVANVLSPKPLHLEQAVFADELSAESVQQLQPLIREQWQRLLRALAPELQKAIDDDAASGRTQDHRLRVGLYGYHAPMQDDPPPHDVIEKAPRRAAARKAARRSSP</sequence>
<feature type="compositionally biased region" description="Basic and acidic residues" evidence="1">
    <location>
        <begin position="281"/>
        <end position="291"/>
    </location>
</feature>
<feature type="region of interest" description="Disordered" evidence="1">
    <location>
        <begin position="1"/>
        <end position="21"/>
    </location>
</feature>
<evidence type="ECO:0000313" key="2">
    <source>
        <dbReference type="EMBL" id="WOB08663.1"/>
    </source>
</evidence>
<evidence type="ECO:0000313" key="3">
    <source>
        <dbReference type="Proteomes" id="UP001303946"/>
    </source>
</evidence>
<dbReference type="RefSeq" id="WP_316701478.1">
    <property type="nucleotide sequence ID" value="NZ_CP136336.1"/>
</dbReference>